<dbReference type="InterPro" id="IPR036513">
    <property type="entry name" value="STAS_dom_sf"/>
</dbReference>
<protein>
    <submittedName>
        <fullName evidence="7">SulP family sulfate permease</fullName>
    </submittedName>
</protein>
<name>A0A318TPG8_9BACL</name>
<feature type="transmembrane region" description="Helical" evidence="5">
    <location>
        <begin position="326"/>
        <end position="356"/>
    </location>
</feature>
<dbReference type="AlphaFoldDB" id="A0A318TPG8"/>
<evidence type="ECO:0000259" key="6">
    <source>
        <dbReference type="PROSITE" id="PS50801"/>
    </source>
</evidence>
<evidence type="ECO:0000256" key="1">
    <source>
        <dbReference type="ARBA" id="ARBA00004141"/>
    </source>
</evidence>
<keyword evidence="3 5" id="KW-1133">Transmembrane helix</keyword>
<keyword evidence="4 5" id="KW-0472">Membrane</keyword>
<sequence length="577" mass="60985">MSKLGNGRFEGYSLNHFKKDLLSGTIVGIVAVPLAMSFAIASGVKPEYGIYTAIIAGILISLLGGSKYQIGGPTGAFVPILLGIVISYGYENLLLAGLMAGIMLVLMGLFKLGALIKYIPRPVTIGFTAGIAVIIFTGQIANFLGLREIEQHERFIDNMKEIGGHLYRINGYSILVAAICFVVMLVTPKALPKVPGALVGIVVSSAVTALFLSGHVATIGSTYGAIPNQLPEFGIPEITLDKIMMLLGPAFVIAMLGGIESLLSAVVADGMTNSKHNSNKELIGQGIANIVTPLFGGIPATGAIARTATNIKSGAVSPMSGIIHGVFVLLTLLVLAPFAVHIPLAALAPVLMIVAWNMSERKHFAHILKMKSGDSLVLATTFLLTVFTSLTVAVAAGLILAIVLFAKRMSEMLAVSKVLPDSEGKVNPHVVSSSHDCPQVSIFTVEGPLFFGAAQTFEQSILSTIHAKPKVLILRLGKVPFLDTTGEEYFRNILQDFKGRGCKVLVTGVQPGLKKILDQSGLTEEIGNANFYSHTGEAINRSISCLDREACIGCKHFAFRECAELSGAKIGTGMKIG</sequence>
<dbReference type="GO" id="GO:0016020">
    <property type="term" value="C:membrane"/>
    <property type="evidence" value="ECO:0007669"/>
    <property type="project" value="UniProtKB-SubCell"/>
</dbReference>
<evidence type="ECO:0000256" key="2">
    <source>
        <dbReference type="ARBA" id="ARBA00022692"/>
    </source>
</evidence>
<dbReference type="InterPro" id="IPR011547">
    <property type="entry name" value="SLC26A/SulP_dom"/>
</dbReference>
<feature type="transmembrane region" description="Helical" evidence="5">
    <location>
        <begin position="243"/>
        <end position="268"/>
    </location>
</feature>
<feature type="domain" description="STAS" evidence="6">
    <location>
        <begin position="438"/>
        <end position="542"/>
    </location>
</feature>
<comment type="subcellular location">
    <subcellularLocation>
        <location evidence="1">Membrane</location>
        <topology evidence="1">Multi-pass membrane protein</topology>
    </subcellularLocation>
</comment>
<dbReference type="Pfam" id="PF01740">
    <property type="entry name" value="STAS"/>
    <property type="match status" value="1"/>
</dbReference>
<feature type="transmembrane region" description="Helical" evidence="5">
    <location>
        <begin position="198"/>
        <end position="223"/>
    </location>
</feature>
<dbReference type="Proteomes" id="UP000247416">
    <property type="component" value="Unassembled WGS sequence"/>
</dbReference>
<dbReference type="SUPFAM" id="SSF52091">
    <property type="entry name" value="SpoIIaa-like"/>
    <property type="match status" value="1"/>
</dbReference>
<dbReference type="NCBIfam" id="TIGR00815">
    <property type="entry name" value="sulP"/>
    <property type="match status" value="1"/>
</dbReference>
<proteinExistence type="predicted"/>
<feature type="transmembrane region" description="Helical" evidence="5">
    <location>
        <begin position="166"/>
        <end position="186"/>
    </location>
</feature>
<dbReference type="RefSeq" id="WP_107935321.1">
    <property type="nucleotide sequence ID" value="NZ_PYWJ01000017.1"/>
</dbReference>
<dbReference type="PANTHER" id="PTHR11814">
    <property type="entry name" value="SULFATE TRANSPORTER"/>
    <property type="match status" value="1"/>
</dbReference>
<dbReference type="Gene3D" id="3.30.750.24">
    <property type="entry name" value="STAS domain"/>
    <property type="match status" value="1"/>
</dbReference>
<feature type="transmembrane region" description="Helical" evidence="5">
    <location>
        <begin position="123"/>
        <end position="146"/>
    </location>
</feature>
<evidence type="ECO:0000256" key="4">
    <source>
        <dbReference type="ARBA" id="ARBA00023136"/>
    </source>
</evidence>
<dbReference type="InterPro" id="IPR001902">
    <property type="entry name" value="SLC26A/SulP_fam"/>
</dbReference>
<accession>A0A318TPG8</accession>
<feature type="transmembrane region" description="Helical" evidence="5">
    <location>
        <begin position="96"/>
        <end position="116"/>
    </location>
</feature>
<dbReference type="EMBL" id="QJTJ01000015">
    <property type="protein sequence ID" value="PYF05750.1"/>
    <property type="molecule type" value="Genomic_DNA"/>
</dbReference>
<feature type="transmembrane region" description="Helical" evidence="5">
    <location>
        <begin position="48"/>
        <end position="65"/>
    </location>
</feature>
<dbReference type="InterPro" id="IPR002645">
    <property type="entry name" value="STAS_dom"/>
</dbReference>
<dbReference type="GO" id="GO:0055085">
    <property type="term" value="P:transmembrane transport"/>
    <property type="evidence" value="ECO:0007669"/>
    <property type="project" value="InterPro"/>
</dbReference>
<gene>
    <name evidence="7" type="ORF">BJ095_11519</name>
</gene>
<evidence type="ECO:0000313" key="7">
    <source>
        <dbReference type="EMBL" id="PYF05750.1"/>
    </source>
</evidence>
<dbReference type="CDD" id="cd07042">
    <property type="entry name" value="STAS_SulP_like_sulfate_transporter"/>
    <property type="match status" value="1"/>
</dbReference>
<dbReference type="Pfam" id="PF00916">
    <property type="entry name" value="Sulfate_transp"/>
    <property type="match status" value="1"/>
</dbReference>
<evidence type="ECO:0000256" key="3">
    <source>
        <dbReference type="ARBA" id="ARBA00022989"/>
    </source>
</evidence>
<keyword evidence="2 5" id="KW-0812">Transmembrane</keyword>
<feature type="transmembrane region" description="Helical" evidence="5">
    <location>
        <begin position="376"/>
        <end position="406"/>
    </location>
</feature>
<organism evidence="7 8">
    <name type="scientific">Ureibacillus chungkukjangi</name>
    <dbReference type="NCBI Taxonomy" id="1202712"/>
    <lineage>
        <taxon>Bacteria</taxon>
        <taxon>Bacillati</taxon>
        <taxon>Bacillota</taxon>
        <taxon>Bacilli</taxon>
        <taxon>Bacillales</taxon>
        <taxon>Caryophanaceae</taxon>
        <taxon>Ureibacillus</taxon>
    </lineage>
</organism>
<evidence type="ECO:0000256" key="5">
    <source>
        <dbReference type="SAM" id="Phobius"/>
    </source>
</evidence>
<reference evidence="7 8" key="1">
    <citation type="submission" date="2018-06" db="EMBL/GenBank/DDBJ databases">
        <title>Genomic Encyclopedia of Archaeal and Bacterial Type Strains, Phase II (KMG-II): from individual species to whole genera.</title>
        <authorList>
            <person name="Goeker M."/>
        </authorList>
    </citation>
    <scope>NUCLEOTIDE SEQUENCE [LARGE SCALE GENOMIC DNA]</scope>
    <source>
        <strain evidence="7 8">KACC 16626</strain>
    </source>
</reference>
<dbReference type="OrthoDB" id="9771198at2"/>
<comment type="caution">
    <text evidence="7">The sequence shown here is derived from an EMBL/GenBank/DDBJ whole genome shotgun (WGS) entry which is preliminary data.</text>
</comment>
<evidence type="ECO:0000313" key="8">
    <source>
        <dbReference type="Proteomes" id="UP000247416"/>
    </source>
</evidence>
<feature type="transmembrane region" description="Helical" evidence="5">
    <location>
        <begin position="21"/>
        <end position="42"/>
    </location>
</feature>
<keyword evidence="8" id="KW-1185">Reference proteome</keyword>
<dbReference type="PROSITE" id="PS50801">
    <property type="entry name" value="STAS"/>
    <property type="match status" value="1"/>
</dbReference>